<dbReference type="InterPro" id="IPR035909">
    <property type="entry name" value="CheB_C"/>
</dbReference>
<name>A0ABN4UFS1_BORAN</name>
<dbReference type="SUPFAM" id="SSF52738">
    <property type="entry name" value="Methylesterase CheB, C-terminal domain"/>
    <property type="match status" value="1"/>
</dbReference>
<evidence type="ECO:0000313" key="8">
    <source>
        <dbReference type="EMBL" id="APR65288.1"/>
    </source>
</evidence>
<dbReference type="InterPro" id="IPR000673">
    <property type="entry name" value="Sig_transdc_resp-reg_Me-estase"/>
</dbReference>
<evidence type="ECO:0000313" key="9">
    <source>
        <dbReference type="Proteomes" id="UP000185502"/>
    </source>
</evidence>
<organism evidence="8 9">
    <name type="scientific">Borrelia anserina Es</name>
    <dbReference type="NCBI Taxonomy" id="1365188"/>
    <lineage>
        <taxon>Bacteria</taxon>
        <taxon>Pseudomonadati</taxon>
        <taxon>Spirochaetota</taxon>
        <taxon>Spirochaetia</taxon>
        <taxon>Spirochaetales</taxon>
        <taxon>Borreliaceae</taxon>
        <taxon>Borrelia</taxon>
    </lineage>
</organism>
<dbReference type="Gene3D" id="3.40.50.2300">
    <property type="match status" value="1"/>
</dbReference>
<sequence length="388" mass="43410">MRNANKIYVLVIEASSVNRKAISDIINSSPKLEVIATAANTDFALKKLKKQPDVIMLSLETETLKEINFIKKKKNINNKLPVIILSSNKDIAKTALLKGADDFIIKTENKLDSIKDKMINLLSVYGNKTIKNRIIYNMNSELKTNKILTKNRDKKETLNITETTDINLIIKKDTPETKNLNQEKIIDKQDLKKLKKRKFEIVVIGISTGGPTALKEILPEIPKNFPVPIIIVQHMPKGFTTEFARSLNNICNLVVKETSNKEILQRGFIYISPGGYHTRINKINKNYQIEVFDAENINGHKPSIGVLFKSISENVKEKAIALIMTGMGSDGSREIGEIKKAGGLTIAQDEKSSLVFGMPKIAIEENNVDYIVSVSHMVKLLKAILIDG</sequence>
<protein>
    <recommendedName>
        <fullName evidence="2">protein-glutamate methylesterase</fullName>
        <ecNumber evidence="2">3.1.1.61</ecNumber>
    </recommendedName>
</protein>
<comment type="caution">
    <text evidence="5">Lacks conserved residue(s) required for the propagation of feature annotation.</text>
</comment>
<dbReference type="InterPro" id="IPR001789">
    <property type="entry name" value="Sig_transdc_resp-reg_receiver"/>
</dbReference>
<dbReference type="PANTHER" id="PTHR42872">
    <property type="entry name" value="PROTEIN-GLUTAMATE METHYLESTERASE/PROTEIN-GLUTAMINE GLUTAMINASE"/>
    <property type="match status" value="1"/>
</dbReference>
<dbReference type="EMBL" id="CP013704">
    <property type="protein sequence ID" value="APR65288.1"/>
    <property type="molecule type" value="Genomic_DNA"/>
</dbReference>
<feature type="domain" description="CheB-type methylesterase" evidence="7">
    <location>
        <begin position="200"/>
        <end position="377"/>
    </location>
</feature>
<dbReference type="PROSITE" id="PS50122">
    <property type="entry name" value="CHEB"/>
    <property type="match status" value="1"/>
</dbReference>
<dbReference type="PROSITE" id="PS50110">
    <property type="entry name" value="RESPONSE_REGULATORY"/>
    <property type="match status" value="1"/>
</dbReference>
<dbReference type="PANTHER" id="PTHR42872:SF3">
    <property type="entry name" value="PROTEIN-GLUTAMATE METHYLESTERASE_PROTEIN-GLUTAMINE GLUTAMINASE 1"/>
    <property type="match status" value="1"/>
</dbReference>
<keyword evidence="4" id="KW-0145">Chemotaxis</keyword>
<dbReference type="InterPro" id="IPR011006">
    <property type="entry name" value="CheY-like_superfamily"/>
</dbReference>
<dbReference type="Pfam" id="PF00072">
    <property type="entry name" value="Response_reg"/>
    <property type="match status" value="1"/>
</dbReference>
<dbReference type="CDD" id="cd16432">
    <property type="entry name" value="CheB_Rec"/>
    <property type="match status" value="1"/>
</dbReference>
<evidence type="ECO:0000259" key="7">
    <source>
        <dbReference type="PROSITE" id="PS50122"/>
    </source>
</evidence>
<proteinExistence type="predicted"/>
<feature type="domain" description="Response regulatory" evidence="6">
    <location>
        <begin position="8"/>
        <end position="121"/>
    </location>
</feature>
<accession>A0ABN4UFS1</accession>
<comment type="catalytic activity">
    <reaction evidence="3">
        <text>[protein]-L-glutamate 5-O-methyl ester + H2O = L-glutamyl-[protein] + methanol + H(+)</text>
        <dbReference type="Rhea" id="RHEA:23236"/>
        <dbReference type="Rhea" id="RHEA-COMP:10208"/>
        <dbReference type="Rhea" id="RHEA-COMP:10311"/>
        <dbReference type="ChEBI" id="CHEBI:15377"/>
        <dbReference type="ChEBI" id="CHEBI:15378"/>
        <dbReference type="ChEBI" id="CHEBI:17790"/>
        <dbReference type="ChEBI" id="CHEBI:29973"/>
        <dbReference type="ChEBI" id="CHEBI:82795"/>
        <dbReference type="EC" id="3.1.1.61"/>
    </reaction>
</comment>
<dbReference type="Pfam" id="PF01339">
    <property type="entry name" value="CheB_methylest"/>
    <property type="match status" value="1"/>
</dbReference>
<feature type="active site" evidence="4">
    <location>
        <position position="330"/>
    </location>
</feature>
<dbReference type="EC" id="3.1.1.61" evidence="2"/>
<dbReference type="Gene3D" id="3.40.50.180">
    <property type="entry name" value="Methylesterase CheB, C-terminal domain"/>
    <property type="match status" value="1"/>
</dbReference>
<feature type="active site" evidence="4">
    <location>
        <position position="234"/>
    </location>
</feature>
<evidence type="ECO:0000256" key="5">
    <source>
        <dbReference type="PROSITE-ProRule" id="PRU00169"/>
    </source>
</evidence>
<evidence type="ECO:0000256" key="1">
    <source>
        <dbReference type="ARBA" id="ARBA00022801"/>
    </source>
</evidence>
<gene>
    <name evidence="8" type="ORF">N187_01980</name>
</gene>
<reference evidence="8" key="1">
    <citation type="submission" date="2015-12" db="EMBL/GenBank/DDBJ databases">
        <title>Chromosome of the avian spirochetosis agent Borrelia anserina Es.</title>
        <authorList>
            <person name="Elbir H."/>
            <person name="Sitlani P."/>
            <person name="Bergstroem S."/>
            <person name="Barbour A.G."/>
        </authorList>
    </citation>
    <scope>NUCLEOTIDE SEQUENCE [LARGE SCALE GENOMIC DNA]</scope>
    <source>
        <strain evidence="8">Es</strain>
    </source>
</reference>
<feature type="active site" evidence="4">
    <location>
        <position position="207"/>
    </location>
</feature>
<evidence type="ECO:0000256" key="3">
    <source>
        <dbReference type="ARBA" id="ARBA00048267"/>
    </source>
</evidence>
<dbReference type="InterPro" id="IPR008248">
    <property type="entry name" value="CheB-like"/>
</dbReference>
<keyword evidence="9" id="KW-1185">Reference proteome</keyword>
<dbReference type="SMART" id="SM00448">
    <property type="entry name" value="REC"/>
    <property type="match status" value="1"/>
</dbReference>
<dbReference type="SUPFAM" id="SSF52172">
    <property type="entry name" value="CheY-like"/>
    <property type="match status" value="1"/>
</dbReference>
<evidence type="ECO:0000256" key="2">
    <source>
        <dbReference type="ARBA" id="ARBA00039140"/>
    </source>
</evidence>
<evidence type="ECO:0000256" key="4">
    <source>
        <dbReference type="PROSITE-ProRule" id="PRU00050"/>
    </source>
</evidence>
<dbReference type="NCBIfam" id="NF001965">
    <property type="entry name" value="PRK00742.1"/>
    <property type="match status" value="1"/>
</dbReference>
<dbReference type="Proteomes" id="UP000185502">
    <property type="component" value="Chromosome"/>
</dbReference>
<dbReference type="PIRSF" id="PIRSF000876">
    <property type="entry name" value="RR_chemtxs_CheB"/>
    <property type="match status" value="1"/>
</dbReference>
<keyword evidence="1 4" id="KW-0378">Hydrolase</keyword>
<evidence type="ECO:0000259" key="6">
    <source>
        <dbReference type="PROSITE" id="PS50110"/>
    </source>
</evidence>